<sequence>MRRRILSVVITALVAGSVLCAVPALSAQPPPDPAPPGDSFFVPPSPLPEGKPGDVIRWRPSKSGPLGTPPAAWQVMYLSTNALGERTAMTGTVIVPRGADPAKAPLVGFAPGTQGPAFKCRPSNMIDRHAFYEQPALNDLLNSGYAVAVPDYEGYRPEPKATYVTGRAEGHALLDVVRAAQRLPQSGISPSAKVMLRGYSQGGGASMWAGQLQPEYAAELDLIGIVAGGVPADLTEVALYLEGKRGFGLLLFALLGLDNAYPDLDLGPSLNDAGRAAVNAMNADECTLDLLLKYENKRLRDYLTSSPLVDPEWLARVGENKLGGTPPRVPVYQYHGEQDDLVQFGQAAALRSAYCAQGVKLTWKAYQSDHITLVYTGNADALAFMRDRVAGVPAGSNC</sequence>
<evidence type="ECO:0000313" key="2">
    <source>
        <dbReference type="EMBL" id="RZQ65801.1"/>
    </source>
</evidence>
<dbReference type="PANTHER" id="PTHR34853:SF1">
    <property type="entry name" value="LIPASE 5"/>
    <property type="match status" value="1"/>
</dbReference>
<evidence type="ECO:0000313" key="3">
    <source>
        <dbReference type="Proteomes" id="UP000292003"/>
    </source>
</evidence>
<organism evidence="2 3">
    <name type="scientific">Amycolatopsis suaedae</name>
    <dbReference type="NCBI Taxonomy" id="2510978"/>
    <lineage>
        <taxon>Bacteria</taxon>
        <taxon>Bacillati</taxon>
        <taxon>Actinomycetota</taxon>
        <taxon>Actinomycetes</taxon>
        <taxon>Pseudonocardiales</taxon>
        <taxon>Pseudonocardiaceae</taxon>
        <taxon>Amycolatopsis</taxon>
    </lineage>
</organism>
<dbReference type="PANTHER" id="PTHR34853">
    <property type="match status" value="1"/>
</dbReference>
<keyword evidence="1" id="KW-0732">Signal</keyword>
<dbReference type="Proteomes" id="UP000292003">
    <property type="component" value="Unassembled WGS sequence"/>
</dbReference>
<dbReference type="EMBL" id="SFCC01000001">
    <property type="protein sequence ID" value="RZQ65801.1"/>
    <property type="molecule type" value="Genomic_DNA"/>
</dbReference>
<dbReference type="OrthoDB" id="9798122at2"/>
<dbReference type="Gene3D" id="3.40.50.1820">
    <property type="entry name" value="alpha/beta hydrolase"/>
    <property type="match status" value="1"/>
</dbReference>
<dbReference type="GO" id="GO:0004806">
    <property type="term" value="F:triacylglycerol lipase activity"/>
    <property type="evidence" value="ECO:0007669"/>
    <property type="project" value="InterPro"/>
</dbReference>
<feature type="chain" id="PRO_5020576857" evidence="1">
    <location>
        <begin position="27"/>
        <end position="398"/>
    </location>
</feature>
<reference evidence="2 3" key="1">
    <citation type="submission" date="2019-02" db="EMBL/GenBank/DDBJ databases">
        <title>Draft genome sequence of Amycolatopsis sp. 8-3EHSu isolated from roots of Suaeda maritima.</title>
        <authorList>
            <person name="Duangmal K."/>
            <person name="Chantavorakit T."/>
        </authorList>
    </citation>
    <scope>NUCLEOTIDE SEQUENCE [LARGE SCALE GENOMIC DNA]</scope>
    <source>
        <strain evidence="2 3">8-3EHSu</strain>
    </source>
</reference>
<comment type="caution">
    <text evidence="2">The sequence shown here is derived from an EMBL/GenBank/DDBJ whole genome shotgun (WGS) entry which is preliminary data.</text>
</comment>
<dbReference type="RefSeq" id="WP_130473369.1">
    <property type="nucleotide sequence ID" value="NZ_SFCC01000001.1"/>
</dbReference>
<evidence type="ECO:0000256" key="1">
    <source>
        <dbReference type="SAM" id="SignalP"/>
    </source>
</evidence>
<dbReference type="Pfam" id="PF03583">
    <property type="entry name" value="LIP"/>
    <property type="match status" value="1"/>
</dbReference>
<dbReference type="SUPFAM" id="SSF53474">
    <property type="entry name" value="alpha/beta-Hydrolases"/>
    <property type="match status" value="1"/>
</dbReference>
<gene>
    <name evidence="2" type="ORF">EWH70_01580</name>
</gene>
<dbReference type="InterPro" id="IPR029058">
    <property type="entry name" value="AB_hydrolase_fold"/>
</dbReference>
<proteinExistence type="predicted"/>
<keyword evidence="3" id="KW-1185">Reference proteome</keyword>
<name>A0A4Q7JD21_9PSEU</name>
<accession>A0A4Q7JD21</accession>
<feature type="signal peptide" evidence="1">
    <location>
        <begin position="1"/>
        <end position="26"/>
    </location>
</feature>
<protein>
    <submittedName>
        <fullName evidence="2">Lipase</fullName>
    </submittedName>
</protein>
<dbReference type="GO" id="GO:0016042">
    <property type="term" value="P:lipid catabolic process"/>
    <property type="evidence" value="ECO:0007669"/>
    <property type="project" value="InterPro"/>
</dbReference>
<dbReference type="Gene3D" id="1.10.260.130">
    <property type="match status" value="1"/>
</dbReference>
<dbReference type="InterPro" id="IPR005152">
    <property type="entry name" value="Lipase_secreted"/>
</dbReference>
<dbReference type="AlphaFoldDB" id="A0A4Q7JD21"/>
<dbReference type="PIRSF" id="PIRSF029171">
    <property type="entry name" value="Esterase_LipA"/>
    <property type="match status" value="1"/>
</dbReference>